<dbReference type="EMBL" id="JAKOAV010000024">
    <property type="protein sequence ID" value="MDF9409112.1"/>
    <property type="molecule type" value="Genomic_DNA"/>
</dbReference>
<accession>A0A9X4GZS2</accession>
<dbReference type="InterPro" id="IPR047676">
    <property type="entry name" value="FxLYD_dom"/>
</dbReference>
<reference evidence="2" key="1">
    <citation type="submission" date="2022-02" db="EMBL/GenBank/DDBJ databases">
        <authorList>
            <person name="Leng L."/>
        </authorList>
    </citation>
    <scope>NUCLEOTIDE SEQUENCE</scope>
    <source>
        <strain evidence="2">JI</strain>
    </source>
</reference>
<evidence type="ECO:0000313" key="3">
    <source>
        <dbReference type="Proteomes" id="UP001154312"/>
    </source>
</evidence>
<feature type="domain" description="Copper amine oxidase-like N-terminal" evidence="1">
    <location>
        <begin position="35"/>
        <end position="78"/>
    </location>
</feature>
<dbReference type="Proteomes" id="UP001154312">
    <property type="component" value="Unassembled WGS sequence"/>
</dbReference>
<organism evidence="2 3">
    <name type="scientific">Pelotomaculum isophthalicicum JI</name>
    <dbReference type="NCBI Taxonomy" id="947010"/>
    <lineage>
        <taxon>Bacteria</taxon>
        <taxon>Bacillati</taxon>
        <taxon>Bacillota</taxon>
        <taxon>Clostridia</taxon>
        <taxon>Eubacteriales</taxon>
        <taxon>Desulfotomaculaceae</taxon>
        <taxon>Pelotomaculum</taxon>
    </lineage>
</organism>
<evidence type="ECO:0000259" key="1">
    <source>
        <dbReference type="Pfam" id="PF07833"/>
    </source>
</evidence>
<evidence type="ECO:0000313" key="2">
    <source>
        <dbReference type="EMBL" id="MDF9409112.1"/>
    </source>
</evidence>
<protein>
    <submittedName>
        <fullName evidence="2">FxLYD domain-containing protein</fullName>
    </submittedName>
</protein>
<gene>
    <name evidence="2" type="ORF">L7E55_12220</name>
</gene>
<dbReference type="PROSITE" id="PS51257">
    <property type="entry name" value="PROKAR_LIPOPROTEIN"/>
    <property type="match status" value="1"/>
</dbReference>
<dbReference type="NCBIfam" id="NF038353">
    <property type="entry name" value="FxLYD_dom"/>
    <property type="match status" value="1"/>
</dbReference>
<dbReference type="RefSeq" id="WP_277444554.1">
    <property type="nucleotide sequence ID" value="NZ_JAKOAV010000024.1"/>
</dbReference>
<dbReference type="AlphaFoldDB" id="A0A9X4GZS2"/>
<comment type="caution">
    <text evidence="2">The sequence shown here is derived from an EMBL/GenBank/DDBJ whole genome shotgun (WGS) entry which is preliminary data.</text>
</comment>
<keyword evidence="3" id="KW-1185">Reference proteome</keyword>
<dbReference type="Pfam" id="PF07833">
    <property type="entry name" value="Cu_amine_oxidN1"/>
    <property type="match status" value="1"/>
</dbReference>
<name>A0A9X4GZS2_9FIRM</name>
<proteinExistence type="predicted"/>
<dbReference type="InterPro" id="IPR012854">
    <property type="entry name" value="Cu_amine_oxidase-like_N"/>
</dbReference>
<sequence>MMGERLIKLLLIGVILSLACTAGVFADTKGINLIINGQKLEGAGVMVDGQVMVPIETLARSMGGTFEWAPESETASVTLPVPDPKTGIDLTDDYAIKVNKITEGITILTVSGEVINTGNRRLTTLTVYGKLLNTDNQELTRTYSTNLEPTELAPGETGTFEVIFMDYDKFKENNARYGIYVQGFPL</sequence>